<reference evidence="2 3" key="1">
    <citation type="journal article" date="2003" name="Nature">
        <title>Genome divergence in two Prochlorococcus ecotypes reflects oceanic niche differentiation.</title>
        <authorList>
            <person name="Rocap G."/>
            <person name="Larimer F.W."/>
            <person name="Lamerdin J.E."/>
            <person name="Malfatti S."/>
            <person name="Chain P."/>
            <person name="Ahlgren N.A."/>
            <person name="Arellano A."/>
            <person name="Coleman M."/>
            <person name="Hauser L."/>
            <person name="Hess W.R."/>
            <person name="Johnson Z.I."/>
            <person name="Land M.L."/>
            <person name="Lindell D."/>
            <person name="Post A.F."/>
            <person name="Regala W."/>
            <person name="Shah M."/>
            <person name="Shaw S.L."/>
            <person name="Steglich C."/>
            <person name="Sullivan M.B."/>
            <person name="Ting C.S."/>
            <person name="Tolonen A."/>
            <person name="Webb E.A."/>
            <person name="Zinser E.R."/>
            <person name="Chisholm S.W."/>
        </authorList>
    </citation>
    <scope>NUCLEOTIDE SEQUENCE [LARGE SCALE GENOMIC DNA]</scope>
    <source>
        <strain evidence="3">CCMP1986 / NIES-2087 / MED4</strain>
    </source>
</reference>
<keyword evidence="1" id="KW-0812">Transmembrane</keyword>
<keyword evidence="1" id="KW-0472">Membrane</keyword>
<dbReference type="KEGG" id="pmm:PMM1835"/>
<dbReference type="RefSeq" id="WP_157859386.1">
    <property type="nucleotide sequence ID" value="NC_005072.1"/>
</dbReference>
<evidence type="ECO:0000313" key="3">
    <source>
        <dbReference type="Proteomes" id="UP000001026"/>
    </source>
</evidence>
<evidence type="ECO:0000313" key="2">
    <source>
        <dbReference type="EMBL" id="CAP16339.1"/>
    </source>
</evidence>
<keyword evidence="1" id="KW-1133">Transmembrane helix</keyword>
<accession>A8WI48</accession>
<organism evidence="2 3">
    <name type="scientific">Prochlorococcus marinus subsp. pastoris (strain CCMP1986 / NIES-2087 / MED4)</name>
    <dbReference type="NCBI Taxonomy" id="59919"/>
    <lineage>
        <taxon>Bacteria</taxon>
        <taxon>Bacillati</taxon>
        <taxon>Cyanobacteriota</taxon>
        <taxon>Cyanophyceae</taxon>
        <taxon>Synechococcales</taxon>
        <taxon>Prochlorococcaceae</taxon>
        <taxon>Prochlorococcus</taxon>
    </lineage>
</organism>
<protein>
    <submittedName>
        <fullName evidence="2">Uncharacterized protein</fullName>
    </submittedName>
</protein>
<feature type="transmembrane region" description="Helical" evidence="1">
    <location>
        <begin position="26"/>
        <end position="44"/>
    </location>
</feature>
<dbReference type="Proteomes" id="UP000001026">
    <property type="component" value="Chromosome"/>
</dbReference>
<dbReference type="HOGENOM" id="CLU_3156646_0_0_3"/>
<dbReference type="EMBL" id="BX548174">
    <property type="protein sequence ID" value="CAP16339.1"/>
    <property type="molecule type" value="Genomic_DNA"/>
</dbReference>
<name>A8WI48_PROMP</name>
<proteinExistence type="predicted"/>
<evidence type="ECO:0000256" key="1">
    <source>
        <dbReference type="SAM" id="Phobius"/>
    </source>
</evidence>
<gene>
    <name evidence="2" type="ordered locus">PMM1835</name>
</gene>
<sequence>MIEEGEIIEIPVENPTYFTNAKQPDIGIIVLSFTVVLLVLAFYIKNRH</sequence>
<dbReference type="AlphaFoldDB" id="A8WI48"/>
<dbReference type="STRING" id="59919.PMM1835"/>